<reference evidence="1 2" key="1">
    <citation type="submission" date="2018-02" db="EMBL/GenBank/DDBJ databases">
        <title>Comparative genomes isolates from brazilian mangrove.</title>
        <authorList>
            <person name="Araujo J.E."/>
            <person name="Taketani R.G."/>
            <person name="Silva M.C.P."/>
            <person name="Loureco M.V."/>
            <person name="Andreote F.D."/>
        </authorList>
    </citation>
    <scope>NUCLEOTIDE SEQUENCE [LARGE SCALE GENOMIC DNA]</scope>
    <source>
        <strain evidence="1 2">NAP PRIS-MGV</strain>
    </source>
</reference>
<dbReference type="AlphaFoldDB" id="A0A2S8G907"/>
<dbReference type="OrthoDB" id="9791944at2"/>
<comment type="caution">
    <text evidence="1">The sequence shown here is derived from an EMBL/GenBank/DDBJ whole genome shotgun (WGS) entry which is preliminary data.</text>
</comment>
<name>A0A2S8G907_9BACT</name>
<dbReference type="Proteomes" id="UP000239388">
    <property type="component" value="Unassembled WGS sequence"/>
</dbReference>
<evidence type="ECO:0000313" key="2">
    <source>
        <dbReference type="Proteomes" id="UP000239388"/>
    </source>
</evidence>
<dbReference type="RefSeq" id="WP_105352170.1">
    <property type="nucleotide sequence ID" value="NZ_PUIB01000007.1"/>
</dbReference>
<accession>A0A2S8G907</accession>
<protein>
    <submittedName>
        <fullName evidence="1">Uncharacterized protein</fullName>
    </submittedName>
</protein>
<evidence type="ECO:0000313" key="1">
    <source>
        <dbReference type="EMBL" id="PQO40938.1"/>
    </source>
</evidence>
<dbReference type="EMBL" id="PUIB01000007">
    <property type="protein sequence ID" value="PQO40938.1"/>
    <property type="molecule type" value="Genomic_DNA"/>
</dbReference>
<organism evidence="1 2">
    <name type="scientific">Blastopirellula marina</name>
    <dbReference type="NCBI Taxonomy" id="124"/>
    <lineage>
        <taxon>Bacteria</taxon>
        <taxon>Pseudomonadati</taxon>
        <taxon>Planctomycetota</taxon>
        <taxon>Planctomycetia</taxon>
        <taxon>Pirellulales</taxon>
        <taxon>Pirellulaceae</taxon>
        <taxon>Blastopirellula</taxon>
    </lineage>
</organism>
<gene>
    <name evidence="1" type="ORF">C5Y98_04990</name>
</gene>
<sequence>MDSRPTLRLQLDYFTGNQKHWLVPRTGELVSACLTILGAERFQLWRYWEDPSHSYAKASYDVPVDATTRRFLAQQWRNEASGFQFPEEALVPVETDEDLFIPLSNYCQQLVRQVSPSKGCTKSFAKALRRQPWIIFPLAVSPFMAEAPTDYCLILIQDELLHEFIRLELSEHGNLFSWENQTPDWPIPQESEDLAQALWDKELSETA</sequence>
<proteinExistence type="predicted"/>